<dbReference type="Proteomes" id="UP000013086">
    <property type="component" value="Unassembled WGS sequence"/>
</dbReference>
<protein>
    <submittedName>
        <fullName evidence="1">Uncharacterized protein</fullName>
    </submittedName>
</protein>
<dbReference type="HOGENOM" id="CLU_095998_1_0_6"/>
<dbReference type="eggNOG" id="COG4253">
    <property type="taxonomic scope" value="Bacteria"/>
</dbReference>
<accession>N8QC23</accession>
<gene>
    <name evidence="1" type="ORF">F994_00966</name>
</gene>
<evidence type="ECO:0000313" key="1">
    <source>
        <dbReference type="EMBL" id="ENU20733.1"/>
    </source>
</evidence>
<comment type="caution">
    <text evidence="1">The sequence shown here is derived from an EMBL/GenBank/DDBJ whole genome shotgun (WGS) entry which is preliminary data.</text>
</comment>
<proteinExistence type="predicted"/>
<evidence type="ECO:0000313" key="2">
    <source>
        <dbReference type="Proteomes" id="UP000013086"/>
    </source>
</evidence>
<dbReference type="EMBL" id="APOH01000010">
    <property type="protein sequence ID" value="ENU20733.1"/>
    <property type="molecule type" value="Genomic_DNA"/>
</dbReference>
<dbReference type="PATRIC" id="fig|1217715.3.peg.929"/>
<sequence length="174" mass="20877">MNKNLIKLSQKLRENSIYFLYKYLKIEDFKYRKLTEGEIQIARKVFQNTINYNTVKIFNIPYLPWQPLNIIIAPNGNLFVNKELYSKDYSKCSITTQGIFIHELAHILQYQKHKNVVLRGFLLQSAYYLSLKSYNPYKYHFIESKPFEKYNIEQQGEIARDIFFDKIPNIITRS</sequence>
<organism evidence="1 2">
    <name type="scientific">Acinetobacter bohemicus ANC 3994</name>
    <dbReference type="NCBI Taxonomy" id="1217715"/>
    <lineage>
        <taxon>Bacteria</taxon>
        <taxon>Pseudomonadati</taxon>
        <taxon>Pseudomonadota</taxon>
        <taxon>Gammaproteobacteria</taxon>
        <taxon>Moraxellales</taxon>
        <taxon>Moraxellaceae</taxon>
        <taxon>Acinetobacter</taxon>
    </lineage>
</organism>
<dbReference type="RefSeq" id="WP_004651269.1">
    <property type="nucleotide sequence ID" value="NZ_KB849176.1"/>
</dbReference>
<name>N8QC23_9GAMM</name>
<reference evidence="1 2" key="1">
    <citation type="submission" date="2013-02" db="EMBL/GenBank/DDBJ databases">
        <title>The Genome Sequence of Acinetobacter sp. ANC 3994.</title>
        <authorList>
            <consortium name="The Broad Institute Genome Sequencing Platform"/>
            <consortium name="The Broad Institute Genome Sequencing Center for Infectious Disease"/>
            <person name="Cerqueira G."/>
            <person name="Feldgarden M."/>
            <person name="Courvalin P."/>
            <person name="Perichon B."/>
            <person name="Grillot-Courvalin C."/>
            <person name="Clermont D."/>
            <person name="Rocha E."/>
            <person name="Yoon E.-J."/>
            <person name="Nemec A."/>
            <person name="Walker B."/>
            <person name="Young S.K."/>
            <person name="Zeng Q."/>
            <person name="Gargeya S."/>
            <person name="Fitzgerald M."/>
            <person name="Haas B."/>
            <person name="Abouelleil A."/>
            <person name="Alvarado L."/>
            <person name="Arachchi H.M."/>
            <person name="Berlin A.M."/>
            <person name="Chapman S.B."/>
            <person name="Dewar J."/>
            <person name="Goldberg J."/>
            <person name="Griggs A."/>
            <person name="Gujja S."/>
            <person name="Hansen M."/>
            <person name="Howarth C."/>
            <person name="Imamovic A."/>
            <person name="Larimer J."/>
            <person name="McCowan C."/>
            <person name="Murphy C."/>
            <person name="Neiman D."/>
            <person name="Pearson M."/>
            <person name="Priest M."/>
            <person name="Roberts A."/>
            <person name="Saif S."/>
            <person name="Shea T."/>
            <person name="Sisk P."/>
            <person name="Sykes S."/>
            <person name="Wortman J."/>
            <person name="Nusbaum C."/>
            <person name="Birren B."/>
        </authorList>
    </citation>
    <scope>NUCLEOTIDE SEQUENCE [LARGE SCALE GENOMIC DNA]</scope>
    <source>
        <strain evidence="1 2">ANC 3994</strain>
    </source>
</reference>
<dbReference type="OrthoDB" id="8686772at2"/>
<dbReference type="AlphaFoldDB" id="N8QC23"/>